<keyword evidence="4" id="KW-0274">FAD</keyword>
<evidence type="ECO:0000256" key="5">
    <source>
        <dbReference type="ARBA" id="ARBA00023002"/>
    </source>
</evidence>
<dbReference type="OrthoDB" id="9802028at2"/>
<dbReference type="GO" id="GO:0016491">
    <property type="term" value="F:oxidoreductase activity"/>
    <property type="evidence" value="ECO:0007669"/>
    <property type="project" value="UniProtKB-KW"/>
</dbReference>
<dbReference type="InterPro" id="IPR050260">
    <property type="entry name" value="FAD-bd_OxRdtase"/>
</dbReference>
<dbReference type="Proteomes" id="UP000278746">
    <property type="component" value="Unassembled WGS sequence"/>
</dbReference>
<dbReference type="PRINTS" id="PR00368">
    <property type="entry name" value="FADPNR"/>
</dbReference>
<keyword evidence="6" id="KW-0676">Redox-active center</keyword>
<dbReference type="AlphaFoldDB" id="A0A3M7TQX6"/>
<organism evidence="9 10">
    <name type="scientific">Alteribacter keqinensis</name>
    <dbReference type="NCBI Taxonomy" id="2483800"/>
    <lineage>
        <taxon>Bacteria</taxon>
        <taxon>Bacillati</taxon>
        <taxon>Bacillota</taxon>
        <taxon>Bacilli</taxon>
        <taxon>Bacillales</taxon>
        <taxon>Bacillaceae</taxon>
        <taxon>Alteribacter</taxon>
    </lineage>
</organism>
<dbReference type="SUPFAM" id="SSF51905">
    <property type="entry name" value="FAD/NAD(P)-binding domain"/>
    <property type="match status" value="1"/>
</dbReference>
<keyword evidence="3" id="KW-0285">Flavoprotein</keyword>
<dbReference type="Pfam" id="PF02852">
    <property type="entry name" value="Pyr_redox_dim"/>
    <property type="match status" value="1"/>
</dbReference>
<dbReference type="Gene3D" id="3.50.50.60">
    <property type="entry name" value="FAD/NAD(P)-binding domain"/>
    <property type="match status" value="2"/>
</dbReference>
<dbReference type="PANTHER" id="PTHR43429:SF1">
    <property type="entry name" value="NAD(P)H SULFUR OXIDOREDUCTASE (COA-DEPENDENT)"/>
    <property type="match status" value="1"/>
</dbReference>
<dbReference type="RefSeq" id="WP_122899628.1">
    <property type="nucleotide sequence ID" value="NZ_RHIB01000002.1"/>
</dbReference>
<dbReference type="Pfam" id="PF07992">
    <property type="entry name" value="Pyr_redox_2"/>
    <property type="match status" value="1"/>
</dbReference>
<evidence type="ECO:0000259" key="7">
    <source>
        <dbReference type="Pfam" id="PF02852"/>
    </source>
</evidence>
<name>A0A3M7TQX6_9BACI</name>
<sequence length="442" mass="47935">MNYVIIGGDAAGMSAAMQIVRTDKKAKVTTLEMGGIYSYAQCGLPYYIGGLTESSDDLIARSRDTFEEEYGIDARVYHKVTKIDTEGKRVFGTNLKNGESFEISYDKCLVATGAAPVVPPFEGTGLEGVHTLKTIPDAEAIVDDLENASDVTVIGGGYIGLEMAENLVEKGKKVRIIDQASRLGSVYDKEFSKAIEDEAARHGIEVVTGESVERFEGEERVKSVVTGGKTYSTDLVIVAIGVKPNTSMIDDTRVHASENGAIIVNAYMETNVEDLYAAGDCATQYHRIKEKNDYQPLGTHANKQGRIAGINMSGGSQPFQGIVGTSIMKFFDLTVGKTGLGEKEAEDLGFDFETLEFEGHSNAGYYPGNEPLLLKVISHKNTGHLLGLQAVGKNGVDKRIDVAATALYHRMTMADIENLDLSYAPPYNGVWDPLQQAARRMK</sequence>
<dbReference type="PANTHER" id="PTHR43429">
    <property type="entry name" value="PYRIDINE NUCLEOTIDE-DISULFIDE OXIDOREDUCTASE DOMAIN-CONTAINING"/>
    <property type="match status" value="1"/>
</dbReference>
<evidence type="ECO:0000256" key="4">
    <source>
        <dbReference type="ARBA" id="ARBA00022827"/>
    </source>
</evidence>
<evidence type="ECO:0000313" key="10">
    <source>
        <dbReference type="Proteomes" id="UP000278746"/>
    </source>
</evidence>
<protein>
    <submittedName>
        <fullName evidence="9">CoA-disulfide reductase</fullName>
    </submittedName>
</protein>
<comment type="cofactor">
    <cofactor evidence="1">
        <name>FAD</name>
        <dbReference type="ChEBI" id="CHEBI:57692"/>
    </cofactor>
</comment>
<dbReference type="InterPro" id="IPR036188">
    <property type="entry name" value="FAD/NAD-bd_sf"/>
</dbReference>
<evidence type="ECO:0000256" key="6">
    <source>
        <dbReference type="ARBA" id="ARBA00023284"/>
    </source>
</evidence>
<feature type="domain" description="Pyridine nucleotide-disulphide oxidoreductase dimerisation" evidence="7">
    <location>
        <begin position="327"/>
        <end position="428"/>
    </location>
</feature>
<gene>
    <name evidence="9" type="ORF">EBO34_14095</name>
</gene>
<dbReference type="InterPro" id="IPR004099">
    <property type="entry name" value="Pyr_nucl-diS_OxRdtase_dimer"/>
</dbReference>
<evidence type="ECO:0000256" key="2">
    <source>
        <dbReference type="ARBA" id="ARBA00009130"/>
    </source>
</evidence>
<dbReference type="EMBL" id="RHIB01000002">
    <property type="protein sequence ID" value="RNA67831.1"/>
    <property type="molecule type" value="Genomic_DNA"/>
</dbReference>
<evidence type="ECO:0000313" key="9">
    <source>
        <dbReference type="EMBL" id="RNA67831.1"/>
    </source>
</evidence>
<accession>A0A3M7TQX6</accession>
<dbReference type="InterPro" id="IPR023753">
    <property type="entry name" value="FAD/NAD-binding_dom"/>
</dbReference>
<comment type="similarity">
    <text evidence="2">Belongs to the class-III pyridine nucleotide-disulfide oxidoreductase family.</text>
</comment>
<reference evidence="9 10" key="1">
    <citation type="submission" date="2018-10" db="EMBL/GenBank/DDBJ databases">
        <title>Bacillus Keqinensis sp. nov., a moderately halophilic bacterium isolated from a saline-alkaline lake.</title>
        <authorList>
            <person name="Wang H."/>
        </authorList>
    </citation>
    <scope>NUCLEOTIDE SEQUENCE [LARGE SCALE GENOMIC DNA]</scope>
    <source>
        <strain evidence="9 10">KQ-3</strain>
    </source>
</reference>
<keyword evidence="10" id="KW-1185">Reference proteome</keyword>
<dbReference type="SUPFAM" id="SSF55424">
    <property type="entry name" value="FAD/NAD-linked reductases, dimerisation (C-terminal) domain"/>
    <property type="match status" value="1"/>
</dbReference>
<dbReference type="InterPro" id="IPR016156">
    <property type="entry name" value="FAD/NAD-linked_Rdtase_dimer_sf"/>
</dbReference>
<dbReference type="PRINTS" id="PR00411">
    <property type="entry name" value="PNDRDTASEI"/>
</dbReference>
<keyword evidence="5" id="KW-0560">Oxidoreductase</keyword>
<proteinExistence type="inferred from homology"/>
<evidence type="ECO:0000259" key="8">
    <source>
        <dbReference type="Pfam" id="PF07992"/>
    </source>
</evidence>
<comment type="caution">
    <text evidence="9">The sequence shown here is derived from an EMBL/GenBank/DDBJ whole genome shotgun (WGS) entry which is preliminary data.</text>
</comment>
<feature type="domain" description="FAD/NAD(P)-binding" evidence="8">
    <location>
        <begin position="2"/>
        <end position="285"/>
    </location>
</feature>
<evidence type="ECO:0000256" key="1">
    <source>
        <dbReference type="ARBA" id="ARBA00001974"/>
    </source>
</evidence>
<evidence type="ECO:0000256" key="3">
    <source>
        <dbReference type="ARBA" id="ARBA00022630"/>
    </source>
</evidence>